<reference evidence="4" key="1">
    <citation type="journal article" date="2014" name="BMC Genomics">
        <title>Genome sequencing of two Neorhizobium galegae strains reveals a noeT gene responsible for the unusual acetylation of the nodulation factors.</title>
        <authorList>
            <person name="Osterman J."/>
            <person name="Marsh J."/>
            <person name="Laine P.K."/>
            <person name="Zeng Z."/>
            <person name="Alatalo E."/>
            <person name="Sullivan J.T."/>
            <person name="Young J.P."/>
            <person name="Thomas-Oates J."/>
            <person name="Paulin L."/>
            <person name="Lindstrom K."/>
        </authorList>
    </citation>
    <scope>NUCLEOTIDE SEQUENCE [LARGE SCALE GENOMIC DNA]</scope>
    <source>
        <strain evidence="4">HAMBI 540</strain>
    </source>
</reference>
<dbReference type="InterPro" id="IPR011050">
    <property type="entry name" value="Pectin_lyase_fold/virulence"/>
</dbReference>
<proteinExistence type="predicted"/>
<dbReference type="Gene3D" id="2.160.20.10">
    <property type="entry name" value="Single-stranded right-handed beta-helix, Pectin lyase-like"/>
    <property type="match status" value="1"/>
</dbReference>
<dbReference type="InterPro" id="IPR007742">
    <property type="entry name" value="NosD_dom"/>
</dbReference>
<dbReference type="SMART" id="SM00710">
    <property type="entry name" value="PbH1"/>
    <property type="match status" value="9"/>
</dbReference>
<name>A0A068SPE9_NEOGA</name>
<evidence type="ECO:0000259" key="1">
    <source>
        <dbReference type="Pfam" id="PF05048"/>
    </source>
</evidence>
<evidence type="ECO:0000313" key="3">
    <source>
        <dbReference type="EMBL" id="CDN46905.1"/>
    </source>
</evidence>
<feature type="domain" description="Right handed beta helix" evidence="2">
    <location>
        <begin position="137"/>
        <end position="231"/>
    </location>
</feature>
<dbReference type="PATRIC" id="fig|1028800.3.peg.723"/>
<dbReference type="NCBIfam" id="TIGR03808">
    <property type="entry name" value="RR_plus_rpt_1"/>
    <property type="match status" value="1"/>
</dbReference>
<dbReference type="Pfam" id="PF05048">
    <property type="entry name" value="NosD"/>
    <property type="match status" value="1"/>
</dbReference>
<dbReference type="InterPro" id="IPR012334">
    <property type="entry name" value="Pectin_lyas_fold"/>
</dbReference>
<organism evidence="3 4">
    <name type="scientific">Neorhizobium galegae bv. orientalis str. HAMBI 540</name>
    <dbReference type="NCBI Taxonomy" id="1028800"/>
    <lineage>
        <taxon>Bacteria</taxon>
        <taxon>Pseudomonadati</taxon>
        <taxon>Pseudomonadota</taxon>
        <taxon>Alphaproteobacteria</taxon>
        <taxon>Hyphomicrobiales</taxon>
        <taxon>Rhizobiaceae</taxon>
        <taxon>Rhizobium/Agrobacterium group</taxon>
        <taxon>Neorhizobium</taxon>
    </lineage>
</organism>
<dbReference type="InterPro" id="IPR006626">
    <property type="entry name" value="PbH1"/>
</dbReference>
<dbReference type="InterPro" id="IPR039448">
    <property type="entry name" value="Beta_helix"/>
</dbReference>
<dbReference type="InterPro" id="IPR022444">
    <property type="entry name" value="Cofactor-bd_rpt"/>
</dbReference>
<dbReference type="Pfam" id="PF13229">
    <property type="entry name" value="Beta_helix"/>
    <property type="match status" value="1"/>
</dbReference>
<dbReference type="RefSeq" id="WP_038584634.1">
    <property type="nucleotide sequence ID" value="NZ_HG938353.1"/>
</dbReference>
<dbReference type="InterPro" id="IPR022388">
    <property type="entry name" value="CHP03808"/>
</dbReference>
<sequence length="459" mass="47666">MISRRAALTMIAGAAAAGTLPPRVFSAPQGFPSVDLRGSIDAGAHGVTPDGGDKQNRKLAEIIAKAARQNMPVFLPPGNYPVSNLDLPEGTRITGVPGASRLVYSGDGRMLTADGVRRIELSNIVIDGASRRLDDQSAALVHMRGVGEIVIDNCEVIGARKTAVQFERCGGRIERSRISGAAEYGLYAVESTGLSVTGNTVFDCGNGGILIHRWTKGADGTIVSGNRISRIGATNGGTGQYGNAINLFRADNVMVTGNQISQSAFSAIRANSASNAQIANNTCLASGETAIYAEFAFEGAMVSGNIIDGAANGISVVNFNEGGRLATVANNIVRNLKSTGPYVLDEAIFGVGISVEADTAVTGNVIENVPLWGMALGFGPYLRNVLVSNNIVRQAKVGCAVTVVEGAGSALISGNLFEAVKDGAVIGHRWKAPSTAELARGDGQAQGFKHLTIENNRIV</sequence>
<dbReference type="SUPFAM" id="SSF51126">
    <property type="entry name" value="Pectin lyase-like"/>
    <property type="match status" value="2"/>
</dbReference>
<evidence type="ECO:0000313" key="4">
    <source>
        <dbReference type="Proteomes" id="UP000028181"/>
    </source>
</evidence>
<dbReference type="EMBL" id="HG938353">
    <property type="protein sequence ID" value="CDN46905.1"/>
    <property type="molecule type" value="Genomic_DNA"/>
</dbReference>
<protein>
    <submittedName>
        <fullName evidence="3">Twin-arg-translocated uncharacterized repeat protein</fullName>
    </submittedName>
</protein>
<dbReference type="OrthoDB" id="9788772at2"/>
<keyword evidence="4" id="KW-1185">Reference proteome</keyword>
<dbReference type="GeneID" id="24256093"/>
<feature type="domain" description="Periplasmic copper-binding protein NosD beta helix" evidence="1">
    <location>
        <begin position="240"/>
        <end position="436"/>
    </location>
</feature>
<dbReference type="KEGG" id="ngg:RG540_CH07160"/>
<evidence type="ECO:0000259" key="2">
    <source>
        <dbReference type="Pfam" id="PF13229"/>
    </source>
</evidence>
<dbReference type="NCBIfam" id="TIGR03807">
    <property type="entry name" value="RR_fam_repeat"/>
    <property type="match status" value="2"/>
</dbReference>
<dbReference type="AlphaFoldDB" id="A0A068SPE9"/>
<dbReference type="Proteomes" id="UP000028181">
    <property type="component" value="Chromosome I"/>
</dbReference>
<gene>
    <name evidence="3" type="ORF">RG540_CH07160</name>
</gene>
<dbReference type="HOGENOM" id="CLU_032301_0_0_5"/>
<dbReference type="eggNOG" id="COG5434">
    <property type="taxonomic scope" value="Bacteria"/>
</dbReference>
<accession>A0A068SPE9</accession>